<proteinExistence type="predicted"/>
<dbReference type="EMBL" id="PYAS01000011">
    <property type="protein sequence ID" value="PSL25555.1"/>
    <property type="molecule type" value="Genomic_DNA"/>
</dbReference>
<dbReference type="AlphaFoldDB" id="A0A2P8FV92"/>
<dbReference type="InterPro" id="IPR006311">
    <property type="entry name" value="TAT_signal"/>
</dbReference>
<dbReference type="RefSeq" id="WP_211302266.1">
    <property type="nucleotide sequence ID" value="NZ_PYAS01000011.1"/>
</dbReference>
<dbReference type="SUPFAM" id="SSF53474">
    <property type="entry name" value="alpha/beta-Hydrolases"/>
    <property type="match status" value="1"/>
</dbReference>
<accession>A0A2P8FV92</accession>
<organism evidence="1 2">
    <name type="scientific">Dyadobacter jiangsuensis</name>
    <dbReference type="NCBI Taxonomy" id="1591085"/>
    <lineage>
        <taxon>Bacteria</taxon>
        <taxon>Pseudomonadati</taxon>
        <taxon>Bacteroidota</taxon>
        <taxon>Cytophagia</taxon>
        <taxon>Cytophagales</taxon>
        <taxon>Spirosomataceae</taxon>
        <taxon>Dyadobacter</taxon>
    </lineage>
</organism>
<dbReference type="InterPro" id="IPR029058">
    <property type="entry name" value="AB_hydrolase_fold"/>
</dbReference>
<gene>
    <name evidence="1" type="ORF">CLV60_1116</name>
</gene>
<comment type="caution">
    <text evidence="1">The sequence shown here is derived from an EMBL/GenBank/DDBJ whole genome shotgun (WGS) entry which is preliminary data.</text>
</comment>
<keyword evidence="2" id="KW-1185">Reference proteome</keyword>
<reference evidence="1 2" key="1">
    <citation type="submission" date="2018-03" db="EMBL/GenBank/DDBJ databases">
        <title>Genomic Encyclopedia of Archaeal and Bacterial Type Strains, Phase II (KMG-II): from individual species to whole genera.</title>
        <authorList>
            <person name="Goeker M."/>
        </authorList>
    </citation>
    <scope>NUCLEOTIDE SEQUENCE [LARGE SCALE GENOMIC DNA]</scope>
    <source>
        <strain evidence="1 2">DSM 29057</strain>
    </source>
</reference>
<evidence type="ECO:0000313" key="2">
    <source>
        <dbReference type="Proteomes" id="UP000241964"/>
    </source>
</evidence>
<name>A0A2P8FV92_9BACT</name>
<dbReference type="PROSITE" id="PS51318">
    <property type="entry name" value="TAT"/>
    <property type="match status" value="1"/>
</dbReference>
<evidence type="ECO:0008006" key="3">
    <source>
        <dbReference type="Google" id="ProtNLM"/>
    </source>
</evidence>
<dbReference type="PANTHER" id="PTHR22946:SF8">
    <property type="entry name" value="ACETYL XYLAN ESTERASE DOMAIN-CONTAINING PROTEIN"/>
    <property type="match status" value="1"/>
</dbReference>
<dbReference type="PANTHER" id="PTHR22946">
    <property type="entry name" value="DIENELACTONE HYDROLASE DOMAIN-CONTAINING PROTEIN-RELATED"/>
    <property type="match status" value="1"/>
</dbReference>
<sequence>MKTADTDPNGAEISRRSFLKNTAGTVALSMAGGASVTAAAPVFNANSIHSVSMASEKSLIGAYGPWAASLLPAQPPLSFRNSKWGNIEAWRKEALEKTRELVSAPAKPALPKVTVKKKYTYDGLEIEELTWQLPYGRPTEAVLLKPAGTTKPLPGILGLHDHAGMKYFGLRKIVKTSDDQHPILKEHQETDYGGRAWANEIAKQGHVVLVHDTYAFGSRRVHYEDTKGLNWGAVSTEGKSDADPEKTENIRTYNAWSSEHEHVMSKSLFSAGTTWPGVFLMEDQVALDILAARKEVDANRLGCGGLSGGGLRTVYLAGLDPRIKCAVCVGFMTTWKDLILNKSFNHTWMTYTPLLPKYLDFPEILGLRVPLPTLVLNNNQDELYTLPEMKQADAILTEVFKKAGASDKYKASFYDGPHKFDADMQKEAFEWFRKWL</sequence>
<evidence type="ECO:0000313" key="1">
    <source>
        <dbReference type="EMBL" id="PSL25555.1"/>
    </source>
</evidence>
<dbReference type="InterPro" id="IPR050261">
    <property type="entry name" value="FrsA_esterase"/>
</dbReference>
<dbReference type="Gene3D" id="3.40.50.1820">
    <property type="entry name" value="alpha/beta hydrolase"/>
    <property type="match status" value="1"/>
</dbReference>
<protein>
    <recommendedName>
        <fullName evidence="3">Prolyl oligopeptidase family protein</fullName>
    </recommendedName>
</protein>
<dbReference type="Proteomes" id="UP000241964">
    <property type="component" value="Unassembled WGS sequence"/>
</dbReference>